<dbReference type="InterPro" id="IPR018698">
    <property type="entry name" value="VWA-like_dom"/>
</dbReference>
<protein>
    <submittedName>
        <fullName evidence="3">Putative metallopeptidase domain/VWA-like domain (DUF2201)</fullName>
    </submittedName>
</protein>
<evidence type="ECO:0000313" key="3">
    <source>
        <dbReference type="EMBL" id="KEF36916.1"/>
    </source>
</evidence>
<dbReference type="PANTHER" id="PTHR38730">
    <property type="entry name" value="SLL7028 PROTEIN"/>
    <property type="match status" value="1"/>
</dbReference>
<name>A0A072NHA2_SCHAZ</name>
<dbReference type="InterPro" id="IPR025154">
    <property type="entry name" value="Put_metallopeptidase_dom"/>
</dbReference>
<organism evidence="3 4">
    <name type="scientific">Schinkia azotoformans MEV2011</name>
    <dbReference type="NCBI Taxonomy" id="1348973"/>
    <lineage>
        <taxon>Bacteria</taxon>
        <taxon>Bacillati</taxon>
        <taxon>Bacillota</taxon>
        <taxon>Bacilli</taxon>
        <taxon>Bacillales</taxon>
        <taxon>Bacillaceae</taxon>
        <taxon>Calidifontibacillus/Schinkia group</taxon>
        <taxon>Schinkia</taxon>
    </lineage>
</organism>
<dbReference type="Proteomes" id="UP000027936">
    <property type="component" value="Unassembled WGS sequence"/>
</dbReference>
<evidence type="ECO:0000259" key="1">
    <source>
        <dbReference type="Pfam" id="PF09967"/>
    </source>
</evidence>
<reference evidence="3 4" key="1">
    <citation type="submission" date="2014-04" db="EMBL/GenBank/DDBJ databases">
        <title>Draft genome sequence of Bacillus azotoformans MEV2011, a (co-) denitrifying strain unable to grow in the presence of oxygen.</title>
        <authorList>
            <person name="Nielsen M."/>
            <person name="Schreiber L."/>
            <person name="Finster K."/>
            <person name="Schramm A."/>
        </authorList>
    </citation>
    <scope>NUCLEOTIDE SEQUENCE [LARGE SCALE GENOMIC DNA]</scope>
    <source>
        <strain evidence="3 4">MEV2011</strain>
    </source>
</reference>
<dbReference type="RefSeq" id="WP_035197453.1">
    <property type="nucleotide sequence ID" value="NZ_JJRY01000020.1"/>
</dbReference>
<dbReference type="EMBL" id="JJRY01000020">
    <property type="protein sequence ID" value="KEF36916.1"/>
    <property type="molecule type" value="Genomic_DNA"/>
</dbReference>
<feature type="domain" description="Putative metallopeptidase" evidence="2">
    <location>
        <begin position="21"/>
        <end position="125"/>
    </location>
</feature>
<accession>A0A072NHA2</accession>
<evidence type="ECO:0000259" key="2">
    <source>
        <dbReference type="Pfam" id="PF13203"/>
    </source>
</evidence>
<dbReference type="OrthoDB" id="9809307at2"/>
<feature type="domain" description="VWA-like" evidence="1">
    <location>
        <begin position="474"/>
        <end position="549"/>
    </location>
</feature>
<proteinExistence type="predicted"/>
<sequence>MRKKKQSLDIATKYYEEGYELIANHPMFSPLVTHAYFNRQEGNLCPEEGYAVVTEGGTIHVHPKKRAQPEEWLYILAHCLLHLGFEHFKDRENPTLWNIACDAFVAKFLYEMKLGKPPSGFRVPVDFQARDEETLYKILLQKGIDPVYTGWSVGGAKQADLIFLDDRHYWRGKIKWSDLLGRGIAQAVSSAIDVVSGHASSLGESKGRLTEAQKAKNWFLDSYPLLGSLASNFSLIEDSILCKRLEISIAAIDVIHKEIYINPAAGLSFEECKFVLAHEYLHAGLCHHERRQGRNHYFWNVACDYVINDWLIDMGIGEFPKVGGLLDQELKGLNAESIYDRIVTDMRTYRKLYTFRGIGGSDIIDEGTSTFWDPRTGISLEDFYKSCLSQGLSFHQEQRRGYLPAGLIEEIKALVMPPIKWDVELAKWFDHHFQPVEKRRTYARLSRRQSSTPDIPRPSYVDVGGDEHGRTFGVVLDTSGSMDKKLLAKALGTIASYSVARDVPAVRVVFCDASAYDAGYMVPEEIAETVKVKGRGGTLLQPGIDLLENATDFPKNGPILIITDGECDRLIVKRKHAFILPKGKHLPFIPKGDLFRID</sequence>
<dbReference type="AlphaFoldDB" id="A0A072NHA2"/>
<dbReference type="PANTHER" id="PTHR38730:SF1">
    <property type="entry name" value="SLL7028 PROTEIN"/>
    <property type="match status" value="1"/>
</dbReference>
<dbReference type="Pfam" id="PF13203">
    <property type="entry name" value="DUF2201_N"/>
    <property type="match status" value="2"/>
</dbReference>
<gene>
    <name evidence="3" type="ORF">M670_03830</name>
</gene>
<dbReference type="Pfam" id="PF09967">
    <property type="entry name" value="DUF2201"/>
    <property type="match status" value="1"/>
</dbReference>
<dbReference type="PATRIC" id="fig|1348973.3.peg.3714"/>
<feature type="domain" description="Putative metallopeptidase" evidence="2">
    <location>
        <begin position="210"/>
        <end position="342"/>
    </location>
</feature>
<comment type="caution">
    <text evidence="3">The sequence shown here is derived from an EMBL/GenBank/DDBJ whole genome shotgun (WGS) entry which is preliminary data.</text>
</comment>
<evidence type="ECO:0000313" key="4">
    <source>
        <dbReference type="Proteomes" id="UP000027936"/>
    </source>
</evidence>